<evidence type="ECO:0000313" key="6">
    <source>
        <dbReference type="Proteomes" id="UP000001917"/>
    </source>
</evidence>
<dbReference type="GO" id="GO:0004497">
    <property type="term" value="F:monooxygenase activity"/>
    <property type="evidence" value="ECO:0007669"/>
    <property type="project" value="UniProtKB-KW"/>
</dbReference>
<dbReference type="STRING" id="521098.Aaci_2858"/>
<keyword evidence="6" id="KW-1185">Reference proteome</keyword>
<dbReference type="SUPFAM" id="SSF51905">
    <property type="entry name" value="FAD/NAD(P)-binding domain"/>
    <property type="match status" value="1"/>
</dbReference>
<dbReference type="Pfam" id="PF01494">
    <property type="entry name" value="FAD_binding_3"/>
    <property type="match status" value="1"/>
</dbReference>
<dbReference type="PANTHER" id="PTHR45934">
    <property type="entry name" value="FAD/NAD(P)-BINDING OXIDOREDUCTASE FAMILY PROTEIN"/>
    <property type="match status" value="1"/>
</dbReference>
<dbReference type="InterPro" id="IPR002938">
    <property type="entry name" value="FAD-bd"/>
</dbReference>
<name>C8WUP6_ALIAD</name>
<dbReference type="Gene3D" id="3.50.50.60">
    <property type="entry name" value="FAD/NAD(P)-binding domain"/>
    <property type="match status" value="1"/>
</dbReference>
<protein>
    <submittedName>
        <fullName evidence="5">Monooxygenase FAD-binding</fullName>
    </submittedName>
</protein>
<feature type="domain" description="FAD-binding" evidence="4">
    <location>
        <begin position="4"/>
        <end position="62"/>
    </location>
</feature>
<evidence type="ECO:0000256" key="3">
    <source>
        <dbReference type="ARBA" id="ARBA00024018"/>
    </source>
</evidence>
<evidence type="ECO:0000259" key="4">
    <source>
        <dbReference type="Pfam" id="PF01494"/>
    </source>
</evidence>
<dbReference type="PROSITE" id="PS51257">
    <property type="entry name" value="PROKAR_LIPOPROTEIN"/>
    <property type="match status" value="1"/>
</dbReference>
<dbReference type="AlphaFoldDB" id="C8WUP6"/>
<accession>C8WUP6</accession>
<dbReference type="InterPro" id="IPR036188">
    <property type="entry name" value="FAD/NAD-bd_sf"/>
</dbReference>
<sequence length="382" mass="40968">MKLGIVGAGVAGLAAALACARAGIAYELLDRAAQPLAGGVALTLWPNALRALRDLGVDVRGAGWAAIEEGDIADMRGRALYRLPLSWMEARFGFLPVCVRRADLLRQMHSAVGSPRIERCEVGRVAAAGGRVEVATDAGLRSYDGLLLADGIRGTARHSLVQARTRPTHYVAWRGIAHGVDVGRRMREIWGRGFRFGYAAMGAGDVYWFATVNRSRLTPVGNAAEAWRILAALAAEGPPEVERIMAATPMQAVYAHAIHDLAPGLPLAMGRIALLGDTAHAITPNLGFGGGLALEDGAALMRALVAHRVAEEPGALAAAFRAYAEVRRRRVARMAQVTRWLGDVMQWEGKAAACARDTLFRWTAPLGDRLVWTWMMGGTELI</sequence>
<dbReference type="HOGENOM" id="CLU_009665_19_5_9"/>
<proteinExistence type="inferred from homology"/>
<keyword evidence="2 5" id="KW-0503">Monooxygenase</keyword>
<dbReference type="EMBL" id="CP001727">
    <property type="protein sequence ID" value="ACV59862.1"/>
    <property type="molecule type" value="Genomic_DNA"/>
</dbReference>
<dbReference type="Proteomes" id="UP000001917">
    <property type="component" value="Chromosome"/>
</dbReference>
<evidence type="ECO:0000256" key="1">
    <source>
        <dbReference type="ARBA" id="ARBA00023002"/>
    </source>
</evidence>
<dbReference type="InterPro" id="IPR044560">
    <property type="entry name" value="MOase"/>
</dbReference>
<dbReference type="KEGG" id="aac:Aaci_2858"/>
<dbReference type="GO" id="GO:0071949">
    <property type="term" value="F:FAD binding"/>
    <property type="evidence" value="ECO:0007669"/>
    <property type="project" value="InterPro"/>
</dbReference>
<evidence type="ECO:0000256" key="2">
    <source>
        <dbReference type="ARBA" id="ARBA00023033"/>
    </source>
</evidence>
<dbReference type="PANTHER" id="PTHR45934:SF9">
    <property type="entry name" value="FAD_NAD(P)-BINDING OXIDOREDUCTASE FAMILY PROTEIN"/>
    <property type="match status" value="1"/>
</dbReference>
<reference evidence="6" key="1">
    <citation type="submission" date="2009-09" db="EMBL/GenBank/DDBJ databases">
        <title>The complete chromosome of Alicyclobacillus acidocaldarius subsp. acidocaldarius DSM 446.</title>
        <authorList>
            <consortium name="US DOE Joint Genome Institute (JGI-PGF)"/>
            <person name="Lucas S."/>
            <person name="Copeland A."/>
            <person name="Lapidus A."/>
            <person name="Glavina del Rio T."/>
            <person name="Dalin E."/>
            <person name="Tice H."/>
            <person name="Bruce D."/>
            <person name="Goodwin L."/>
            <person name="Pitluck S."/>
            <person name="Kyrpides N."/>
            <person name="Mavromatis K."/>
            <person name="Ivanova N."/>
            <person name="Ovchinnikova G."/>
            <person name="Chertkov O."/>
            <person name="Sims D."/>
            <person name="Brettin T."/>
            <person name="Detter J.C."/>
            <person name="Han C."/>
            <person name="Larimer F."/>
            <person name="Land M."/>
            <person name="Hauser L."/>
            <person name="Markowitz V."/>
            <person name="Cheng J.-F."/>
            <person name="Hugenholtz P."/>
            <person name="Woyke T."/>
            <person name="Wu D."/>
            <person name="Pukall R."/>
            <person name="Klenk H.-P."/>
            <person name="Eisen J.A."/>
        </authorList>
    </citation>
    <scope>NUCLEOTIDE SEQUENCE [LARGE SCALE GENOMIC DNA]</scope>
    <source>
        <strain evidence="6">ATCC 27009 / DSM 446 / BCRC 14685 / JCM 5260 / KCTC 1825 / NBRC 15652 / NCIMB 11725 / NRRL B-14509 / 104-IA</strain>
    </source>
</reference>
<keyword evidence="1" id="KW-0560">Oxidoreductase</keyword>
<organism evidence="5 6">
    <name type="scientific">Alicyclobacillus acidocaldarius subsp. acidocaldarius (strain ATCC 27009 / DSM 446 / BCRC 14685 / JCM 5260 / KCTC 1825 / NBRC 15652 / NCIMB 11725 / NRRL B-14509 / 104-IA)</name>
    <name type="common">Bacillus acidocaldarius</name>
    <dbReference type="NCBI Taxonomy" id="521098"/>
    <lineage>
        <taxon>Bacteria</taxon>
        <taxon>Bacillati</taxon>
        <taxon>Bacillota</taxon>
        <taxon>Bacilli</taxon>
        <taxon>Bacillales</taxon>
        <taxon>Alicyclobacillaceae</taxon>
        <taxon>Alicyclobacillus</taxon>
    </lineage>
</organism>
<dbReference type="eggNOG" id="COG0654">
    <property type="taxonomic scope" value="Bacteria"/>
</dbReference>
<dbReference type="RefSeq" id="WP_012812063.1">
    <property type="nucleotide sequence ID" value="NC_013205.1"/>
</dbReference>
<evidence type="ECO:0000313" key="5">
    <source>
        <dbReference type="EMBL" id="ACV59862.1"/>
    </source>
</evidence>
<gene>
    <name evidence="5" type="ordered locus">Aaci_2858</name>
</gene>
<comment type="similarity">
    <text evidence="3">Belongs to the 3-hydroxybenzoate 6-hydroxylase family.</text>
</comment>
<dbReference type="PRINTS" id="PR00420">
    <property type="entry name" value="RNGMNOXGNASE"/>
</dbReference>
<reference evidence="5 6" key="2">
    <citation type="journal article" date="2010" name="Stand. Genomic Sci.">
        <title>Complete genome sequence of Alicyclobacillus acidocaldarius type strain (104-IA).</title>
        <authorList>
            <person name="Mavromatis K."/>
            <person name="Sikorski J."/>
            <person name="Lapidus A."/>
            <person name="Glavina Del Rio T."/>
            <person name="Copeland A."/>
            <person name="Tice H."/>
            <person name="Cheng J.F."/>
            <person name="Lucas S."/>
            <person name="Chen F."/>
            <person name="Nolan M."/>
            <person name="Bruce D."/>
            <person name="Goodwin L."/>
            <person name="Pitluck S."/>
            <person name="Ivanova N."/>
            <person name="Ovchinnikova G."/>
            <person name="Pati A."/>
            <person name="Chen A."/>
            <person name="Palaniappan K."/>
            <person name="Land M."/>
            <person name="Hauser L."/>
            <person name="Chang Y.J."/>
            <person name="Jeffries C.D."/>
            <person name="Chain P."/>
            <person name="Meincke L."/>
            <person name="Sims D."/>
            <person name="Chertkov O."/>
            <person name="Han C."/>
            <person name="Brettin T."/>
            <person name="Detter J.C."/>
            <person name="Wahrenburg C."/>
            <person name="Rohde M."/>
            <person name="Pukall R."/>
            <person name="Goker M."/>
            <person name="Bristow J."/>
            <person name="Eisen J.A."/>
            <person name="Markowitz V."/>
            <person name="Hugenholtz P."/>
            <person name="Klenk H.P."/>
            <person name="Kyrpides N.C."/>
        </authorList>
    </citation>
    <scope>NUCLEOTIDE SEQUENCE [LARGE SCALE GENOMIC DNA]</scope>
    <source>
        <strain evidence="6">ATCC 27009 / DSM 446 / BCRC 14685 / JCM 5260 / KCTC 1825 / NBRC 15652 / NCIMB 11725 / NRRL B-14509 / 104-IA</strain>
    </source>
</reference>